<proteinExistence type="predicted"/>
<organism evidence="1 2">
    <name type="scientific">Pseudorhizobium halotolerans</name>
    <dbReference type="NCBI Taxonomy" id="1233081"/>
    <lineage>
        <taxon>Bacteria</taxon>
        <taxon>Pseudomonadati</taxon>
        <taxon>Pseudomonadota</taxon>
        <taxon>Alphaproteobacteria</taxon>
        <taxon>Hyphomicrobiales</taxon>
        <taxon>Rhizobiaceae</taxon>
        <taxon>Rhizobium/Agrobacterium group</taxon>
        <taxon>Pseudorhizobium</taxon>
    </lineage>
</organism>
<reference evidence="1 2" key="1">
    <citation type="submission" date="2020-11" db="EMBL/GenBank/DDBJ databases">
        <authorList>
            <person name="Lassalle F."/>
        </authorList>
    </citation>
    <scope>NUCLEOTIDE SEQUENCE [LARGE SCALE GENOMIC DNA]</scope>
    <source>
        <strain evidence="1 2">AB21</strain>
    </source>
</reference>
<evidence type="ECO:0008006" key="3">
    <source>
        <dbReference type="Google" id="ProtNLM"/>
    </source>
</evidence>
<dbReference type="EMBL" id="CABFWE030000007">
    <property type="protein sequence ID" value="CAD7044439.1"/>
    <property type="molecule type" value="Genomic_DNA"/>
</dbReference>
<evidence type="ECO:0000313" key="1">
    <source>
        <dbReference type="EMBL" id="CAD7044439.1"/>
    </source>
</evidence>
<name>A0ABM8PRG5_9HYPH</name>
<comment type="caution">
    <text evidence="1">The sequence shown here is derived from an EMBL/GenBank/DDBJ whole genome shotgun (WGS) entry which is preliminary data.</text>
</comment>
<accession>A0ABM8PRG5</accession>
<dbReference type="Proteomes" id="UP000601041">
    <property type="component" value="Unassembled WGS sequence"/>
</dbReference>
<keyword evidence="2" id="KW-1185">Reference proteome</keyword>
<evidence type="ECO:0000313" key="2">
    <source>
        <dbReference type="Proteomes" id="UP000601041"/>
    </source>
</evidence>
<gene>
    <name evidence="1" type="ORF">RHAB21_03443</name>
</gene>
<protein>
    <recommendedName>
        <fullName evidence="3">DUF3606 domain-containing protein</fullName>
    </recommendedName>
</protein>
<sequence>MKQTPNRQVRIPGPPLHCVQKTCDKAGASPKEVRKMLQLLGKRAALHELSQNLKDRPPKFR</sequence>